<feature type="chain" id="PRO_5013143542" description="Outer membrane protein beta-barrel domain-containing protein" evidence="1">
    <location>
        <begin position="29"/>
        <end position="256"/>
    </location>
</feature>
<dbReference type="Pfam" id="PF13568">
    <property type="entry name" value="OMP_b-brl_2"/>
    <property type="match status" value="1"/>
</dbReference>
<evidence type="ECO:0000313" key="3">
    <source>
        <dbReference type="EMBL" id="SBV90927.1"/>
    </source>
</evidence>
<proteinExistence type="predicted"/>
<protein>
    <recommendedName>
        <fullName evidence="2">Outer membrane protein beta-barrel domain-containing protein</fullName>
    </recommendedName>
</protein>
<dbReference type="EMBL" id="FLUM01000001">
    <property type="protein sequence ID" value="SBV90927.1"/>
    <property type="molecule type" value="Genomic_DNA"/>
</dbReference>
<keyword evidence="1" id="KW-0732">Signal</keyword>
<organism evidence="3">
    <name type="scientific">uncultured Dysgonomonas sp</name>
    <dbReference type="NCBI Taxonomy" id="206096"/>
    <lineage>
        <taxon>Bacteria</taxon>
        <taxon>Pseudomonadati</taxon>
        <taxon>Bacteroidota</taxon>
        <taxon>Bacteroidia</taxon>
        <taxon>Bacteroidales</taxon>
        <taxon>Dysgonomonadaceae</taxon>
        <taxon>Dysgonomonas</taxon>
        <taxon>environmental samples</taxon>
    </lineage>
</organism>
<dbReference type="InterPro" id="IPR025665">
    <property type="entry name" value="Beta-barrel_OMP_2"/>
</dbReference>
<sequence>MNMKLKSYNILFTLLLISAFSASISAQIQDKKPLDLSFLLGFNIGGTAPLPLPAEVRKIESYNPKFNPQLGFNVIYSLDDRWGIGAGATLDWKGMRVRDEVKYMKTSVVLTEDGSRLSGYFVGKNMTNVDMTYLTIPIYGTYNFNNRWQVRLGIYAARTLSSKFNGRVYDGYMRIDTPVGQRQEIDGEGATFDFSDDTRDYDFGLLGGGEFRLTNRVGIYGSLTWGLVPYFYSGTNPIEFKMHNIYGTIGITYRLK</sequence>
<gene>
    <name evidence="3" type="ORF">KL86DYS1_10202</name>
</gene>
<evidence type="ECO:0000259" key="2">
    <source>
        <dbReference type="Pfam" id="PF13568"/>
    </source>
</evidence>
<dbReference type="AlphaFoldDB" id="A0A212IUQ6"/>
<evidence type="ECO:0000256" key="1">
    <source>
        <dbReference type="SAM" id="SignalP"/>
    </source>
</evidence>
<feature type="signal peptide" evidence="1">
    <location>
        <begin position="1"/>
        <end position="28"/>
    </location>
</feature>
<name>A0A212IUQ6_9BACT</name>
<feature type="domain" description="Outer membrane protein beta-barrel" evidence="2">
    <location>
        <begin position="26"/>
        <end position="231"/>
    </location>
</feature>
<reference evidence="3" key="1">
    <citation type="submission" date="2016-04" db="EMBL/GenBank/DDBJ databases">
        <authorList>
            <person name="Evans L.H."/>
            <person name="Alamgir A."/>
            <person name="Owens N."/>
            <person name="Weber N.D."/>
            <person name="Virtaneva K."/>
            <person name="Barbian K."/>
            <person name="Babar A."/>
            <person name="Rosenke K."/>
        </authorList>
    </citation>
    <scope>NUCLEOTIDE SEQUENCE</scope>
    <source>
        <strain evidence="3">86-1</strain>
    </source>
</reference>
<accession>A0A212IUQ6</accession>